<dbReference type="Proteomes" id="UP001589766">
    <property type="component" value="Unassembled WGS sequence"/>
</dbReference>
<dbReference type="EMBL" id="JBHLWH010000029">
    <property type="protein sequence ID" value="MFC0249076.1"/>
    <property type="molecule type" value="Genomic_DNA"/>
</dbReference>
<protein>
    <recommendedName>
        <fullName evidence="3">FXSXX-COOH protein</fullName>
    </recommendedName>
</protein>
<evidence type="ECO:0000313" key="2">
    <source>
        <dbReference type="Proteomes" id="UP001589766"/>
    </source>
</evidence>
<evidence type="ECO:0000313" key="1">
    <source>
        <dbReference type="EMBL" id="MFC0249076.1"/>
    </source>
</evidence>
<keyword evidence="2" id="KW-1185">Reference proteome</keyword>
<proteinExistence type="predicted"/>
<name>A0ABV6F6C0_9MICC</name>
<evidence type="ECO:0008006" key="3">
    <source>
        <dbReference type="Google" id="ProtNLM"/>
    </source>
</evidence>
<gene>
    <name evidence="1" type="ORF">ACFFIO_11260</name>
</gene>
<sequence length="45" mass="4752">MTPLSSTASQGVALLDIATPDLVEQIVRRSRSTEGMNSFEGGTVE</sequence>
<accession>A0ABV6F6C0</accession>
<organism evidence="1 2">
    <name type="scientific">Citricoccus parietis</name>
    <dbReference type="NCBI Taxonomy" id="592307"/>
    <lineage>
        <taxon>Bacteria</taxon>
        <taxon>Bacillati</taxon>
        <taxon>Actinomycetota</taxon>
        <taxon>Actinomycetes</taxon>
        <taxon>Micrococcales</taxon>
        <taxon>Micrococcaceae</taxon>
        <taxon>Citricoccus</taxon>
    </lineage>
</organism>
<reference evidence="1 2" key="1">
    <citation type="submission" date="2024-09" db="EMBL/GenBank/DDBJ databases">
        <authorList>
            <person name="Sun Q."/>
            <person name="Mori K."/>
        </authorList>
    </citation>
    <scope>NUCLEOTIDE SEQUENCE [LARGE SCALE GENOMIC DNA]</scope>
    <source>
        <strain evidence="1 2">CCM 7609</strain>
    </source>
</reference>
<dbReference type="RefSeq" id="WP_378041859.1">
    <property type="nucleotide sequence ID" value="NZ_JBHLWH010000029.1"/>
</dbReference>
<comment type="caution">
    <text evidence="1">The sequence shown here is derived from an EMBL/GenBank/DDBJ whole genome shotgun (WGS) entry which is preliminary data.</text>
</comment>